<protein>
    <submittedName>
        <fullName evidence="1">Uncharacterized protein</fullName>
    </submittedName>
</protein>
<sequence length="100" mass="11494">MTQRKYLKVYLEKTSTPKLMYNMNEESRQTKDEGALQNGVHQQITGTENGNVLLVAHELAMAGDELTKQFSKKEVEQDTVWDNVKRYALIVTFRLLFGLA</sequence>
<gene>
    <name evidence="1" type="ORF">PACLA_8A048838</name>
</gene>
<accession>A0A7D9EJE4</accession>
<evidence type="ECO:0000313" key="1">
    <source>
        <dbReference type="EMBL" id="CAB4009833.1"/>
    </source>
</evidence>
<evidence type="ECO:0000313" key="2">
    <source>
        <dbReference type="Proteomes" id="UP001152795"/>
    </source>
</evidence>
<name>A0A7D9EJE4_PARCT</name>
<comment type="caution">
    <text evidence="1">The sequence shown here is derived from an EMBL/GenBank/DDBJ whole genome shotgun (WGS) entry which is preliminary data.</text>
</comment>
<dbReference type="EMBL" id="CACRXK020006586">
    <property type="protein sequence ID" value="CAB4009833.1"/>
    <property type="molecule type" value="Genomic_DNA"/>
</dbReference>
<reference evidence="1" key="1">
    <citation type="submission" date="2020-04" db="EMBL/GenBank/DDBJ databases">
        <authorList>
            <person name="Alioto T."/>
            <person name="Alioto T."/>
            <person name="Gomez Garrido J."/>
        </authorList>
    </citation>
    <scope>NUCLEOTIDE SEQUENCE</scope>
    <source>
        <strain evidence="1">A484AB</strain>
    </source>
</reference>
<proteinExistence type="predicted"/>
<dbReference type="AlphaFoldDB" id="A0A7D9EJE4"/>
<dbReference type="Proteomes" id="UP001152795">
    <property type="component" value="Unassembled WGS sequence"/>
</dbReference>
<keyword evidence="2" id="KW-1185">Reference proteome</keyword>
<organism evidence="1 2">
    <name type="scientific">Paramuricea clavata</name>
    <name type="common">Red gorgonian</name>
    <name type="synonym">Violescent sea-whip</name>
    <dbReference type="NCBI Taxonomy" id="317549"/>
    <lineage>
        <taxon>Eukaryota</taxon>
        <taxon>Metazoa</taxon>
        <taxon>Cnidaria</taxon>
        <taxon>Anthozoa</taxon>
        <taxon>Octocorallia</taxon>
        <taxon>Malacalcyonacea</taxon>
        <taxon>Plexauridae</taxon>
        <taxon>Paramuricea</taxon>
    </lineage>
</organism>